<evidence type="ECO:0000313" key="2">
    <source>
        <dbReference type="EMBL" id="KAK9988710.1"/>
    </source>
</evidence>
<name>A0AAW2BXD2_9ROSI</name>
<evidence type="ECO:0008006" key="4">
    <source>
        <dbReference type="Google" id="ProtNLM"/>
    </source>
</evidence>
<dbReference type="AlphaFoldDB" id="A0AAW2BXD2"/>
<evidence type="ECO:0000313" key="3">
    <source>
        <dbReference type="Proteomes" id="UP001459277"/>
    </source>
</evidence>
<comment type="caution">
    <text evidence="2">The sequence shown here is derived from an EMBL/GenBank/DDBJ whole genome shotgun (WGS) entry which is preliminary data.</text>
</comment>
<dbReference type="EMBL" id="JAZDWU010000010">
    <property type="protein sequence ID" value="KAK9988710.1"/>
    <property type="molecule type" value="Genomic_DNA"/>
</dbReference>
<sequence>MVLTRSMATNNNGEEPCTTTLERQVQTLAVAVECLTKQNHDLEEQLHQRDAGPNNHGKEQKCTSAKSRDQEGPEGSNAPSRQERQDTSRPSVVKTAPPHIVTKMRMMKERMDFMMNALRGRVSSDLNELVHRTNSPFTASITLFPLPLKFRMPQVEAYYRGHRYKKSTACLMSIKQREEETLRSYITRFNKEAFSIDEANDKILVAAFTNRLRKGKFLFSLYKKVAKTMSDVLY</sequence>
<protein>
    <recommendedName>
        <fullName evidence="4">Retrotransposon gag domain-containing protein</fullName>
    </recommendedName>
</protein>
<proteinExistence type="predicted"/>
<organism evidence="2 3">
    <name type="scientific">Lithocarpus litseifolius</name>
    <dbReference type="NCBI Taxonomy" id="425828"/>
    <lineage>
        <taxon>Eukaryota</taxon>
        <taxon>Viridiplantae</taxon>
        <taxon>Streptophyta</taxon>
        <taxon>Embryophyta</taxon>
        <taxon>Tracheophyta</taxon>
        <taxon>Spermatophyta</taxon>
        <taxon>Magnoliopsida</taxon>
        <taxon>eudicotyledons</taxon>
        <taxon>Gunneridae</taxon>
        <taxon>Pentapetalae</taxon>
        <taxon>rosids</taxon>
        <taxon>fabids</taxon>
        <taxon>Fagales</taxon>
        <taxon>Fagaceae</taxon>
        <taxon>Lithocarpus</taxon>
    </lineage>
</organism>
<keyword evidence="3" id="KW-1185">Reference proteome</keyword>
<reference evidence="2 3" key="1">
    <citation type="submission" date="2024-01" db="EMBL/GenBank/DDBJ databases">
        <title>A telomere-to-telomere, gap-free genome of sweet tea (Lithocarpus litseifolius).</title>
        <authorList>
            <person name="Zhou J."/>
        </authorList>
    </citation>
    <scope>NUCLEOTIDE SEQUENCE [LARGE SCALE GENOMIC DNA]</scope>
    <source>
        <strain evidence="2">Zhou-2022a</strain>
        <tissue evidence="2">Leaf</tissue>
    </source>
</reference>
<dbReference type="Proteomes" id="UP001459277">
    <property type="component" value="Unassembled WGS sequence"/>
</dbReference>
<feature type="compositionally biased region" description="Basic and acidic residues" evidence="1">
    <location>
        <begin position="47"/>
        <end position="71"/>
    </location>
</feature>
<gene>
    <name evidence="2" type="ORF">SO802_028949</name>
</gene>
<feature type="region of interest" description="Disordered" evidence="1">
    <location>
        <begin position="47"/>
        <end position="98"/>
    </location>
</feature>
<evidence type="ECO:0000256" key="1">
    <source>
        <dbReference type="SAM" id="MobiDB-lite"/>
    </source>
</evidence>
<accession>A0AAW2BXD2</accession>